<accession>A0ACC0ZIB8</accession>
<dbReference type="EMBL" id="CM047736">
    <property type="protein sequence ID" value="KAJ0051868.1"/>
    <property type="molecule type" value="Genomic_DNA"/>
</dbReference>
<reference evidence="2" key="1">
    <citation type="journal article" date="2023" name="G3 (Bethesda)">
        <title>Genome assembly and association tests identify interacting loci associated with vigor, precocity, and sex in interspecific pistachio rootstocks.</title>
        <authorList>
            <person name="Palmer W."/>
            <person name="Jacygrad E."/>
            <person name="Sagayaradj S."/>
            <person name="Cavanaugh K."/>
            <person name="Han R."/>
            <person name="Bertier L."/>
            <person name="Beede B."/>
            <person name="Kafkas S."/>
            <person name="Golino D."/>
            <person name="Preece J."/>
            <person name="Michelmore R."/>
        </authorList>
    </citation>
    <scope>NUCLEOTIDE SEQUENCE [LARGE SCALE GENOMIC DNA]</scope>
</reference>
<gene>
    <name evidence="1" type="ORF">Pint_02002</name>
</gene>
<sequence>MANPIISVPLFEKVFPKNTYQRAVDVALLFLLFCLLIYRLISLNNYGLAWFLAFLCELWFTFNWILIVCTRWTPMLYKPFPERLQQRVPELPPMDVFVTTADAVLEPPILTVNTVLSLLAVDYPANKLACYVSDDGCSPLIFYSLVEATKFAKLWVPFCRKNNIQVRAPFRYFLDESKPSSANSRDFQKEWKYMKEEYEQLSRRIENAAQQPFPIGLTGELAVFSETELRNHPTIVRVLWENKEGLPEGLPHLIYVSREKRPKNPHHYKAGAMNVLTRVSGLMTNAPFMLNLDCDMFVNNTQIFQQAMCLMLGSKNEQDCAFIQCPQLFYDRPQDLLLLHEYIGKGIVGIQGPYYGGTGCFHRRKVIYGLWPDEAENQGKLYDNVLLKECGNSKEFITSAVHALKGKTDYFASNLSKFLEAAHQVASCSYEYGTGWGKKFGWIYGSLVEDILTGLTIHTKGWRSGYCSPDPPAFLGCAPPDGPAVMVQQKRWTTGLLEIFFSKHNPVIGTLKGNLQFRQCLAYLWLLVWGFRSIFELCYATLPAYCILTNSNFLPKVQEPGIYFIVAPFVIHHLYTLSEFIRTGFSVYSWWVGQCMARIVTMTAWLFGVINVILKLLGLSEMVFEITQKGLSTSSDGGDDDDEGKFVFDESPVFVSVTTVVLVHLTALATGLLGPQPISVGKGSGLAEFFCSVFLLVAFWPIVEGLFRKGKYGIPSSTIFKSAALALFFVYLSKL</sequence>
<dbReference type="Proteomes" id="UP001163603">
    <property type="component" value="Chromosome 1"/>
</dbReference>
<organism evidence="1 2">
    <name type="scientific">Pistacia integerrima</name>
    <dbReference type="NCBI Taxonomy" id="434235"/>
    <lineage>
        <taxon>Eukaryota</taxon>
        <taxon>Viridiplantae</taxon>
        <taxon>Streptophyta</taxon>
        <taxon>Embryophyta</taxon>
        <taxon>Tracheophyta</taxon>
        <taxon>Spermatophyta</taxon>
        <taxon>Magnoliopsida</taxon>
        <taxon>eudicotyledons</taxon>
        <taxon>Gunneridae</taxon>
        <taxon>Pentapetalae</taxon>
        <taxon>rosids</taxon>
        <taxon>malvids</taxon>
        <taxon>Sapindales</taxon>
        <taxon>Anacardiaceae</taxon>
        <taxon>Pistacia</taxon>
    </lineage>
</organism>
<proteinExistence type="predicted"/>
<name>A0ACC0ZIB8_9ROSI</name>
<protein>
    <submittedName>
        <fullName evidence="1">Uncharacterized protein</fullName>
    </submittedName>
</protein>
<comment type="caution">
    <text evidence="1">The sequence shown here is derived from an EMBL/GenBank/DDBJ whole genome shotgun (WGS) entry which is preliminary data.</text>
</comment>
<keyword evidence="2" id="KW-1185">Reference proteome</keyword>
<evidence type="ECO:0000313" key="2">
    <source>
        <dbReference type="Proteomes" id="UP001163603"/>
    </source>
</evidence>
<evidence type="ECO:0000313" key="1">
    <source>
        <dbReference type="EMBL" id="KAJ0051868.1"/>
    </source>
</evidence>